<reference evidence="2 3" key="1">
    <citation type="submission" date="2020-08" db="EMBL/GenBank/DDBJ databases">
        <title>Sequencing the genomes of 1000 actinobacteria strains.</title>
        <authorList>
            <person name="Klenk H.-P."/>
        </authorList>
    </citation>
    <scope>NUCLEOTIDE SEQUENCE [LARGE SCALE GENOMIC DNA]</scope>
    <source>
        <strain evidence="2 3">DSM 43675</strain>
    </source>
</reference>
<dbReference type="RefSeq" id="WP_185024991.1">
    <property type="nucleotide sequence ID" value="NZ_JACHMQ010000001.1"/>
</dbReference>
<evidence type="ECO:0000313" key="2">
    <source>
        <dbReference type="EMBL" id="MBB6395496.1"/>
    </source>
</evidence>
<dbReference type="EMBL" id="JACHMQ010000001">
    <property type="protein sequence ID" value="MBB6395496.1"/>
    <property type="molecule type" value="Genomic_DNA"/>
</dbReference>
<gene>
    <name evidence="2" type="ORF">BKA00_002410</name>
</gene>
<feature type="transmembrane region" description="Helical" evidence="1">
    <location>
        <begin position="92"/>
        <end position="111"/>
    </location>
</feature>
<sequence>MATGATISPTEPLTSDDVLSGISARFHRYADRALRDSPGDAASGPALLKRLADDLDPAGGPPPTGIDLVTAYPADALLPDPAPRRWLETTLAWGRFFQNVLVFAPIVVTWWKLHDALNAYGRAHSEGSFLLGWQAGSFDPDHIRRGVQDFAPLSETAWWVVLAVLVVIGFTAVVTTCENLLDRPRYEAERVQIAQDIALASHLLSGSRNGQVTYRDLQALVQRMETSVGGLIGRLAGTAEDVRAALEGSTGKRIEDAVQTWIDKAESLERAIEGMQAPAETLERFRELQSDIAAGQRELRAELAAMVTQVERATLATTDHAEAAQHYQDAGNAVLADAVARLSAGTDRLSKALEQLEYLVDDTREFVAYVRHDGGAHR</sequence>
<name>A0A7X0FXF1_9ACTN</name>
<dbReference type="Proteomes" id="UP000546324">
    <property type="component" value="Unassembled WGS sequence"/>
</dbReference>
<evidence type="ECO:0000313" key="3">
    <source>
        <dbReference type="Proteomes" id="UP000546324"/>
    </source>
</evidence>
<organism evidence="2 3">
    <name type="scientific">Actinomadura coerulea</name>
    <dbReference type="NCBI Taxonomy" id="46159"/>
    <lineage>
        <taxon>Bacteria</taxon>
        <taxon>Bacillati</taxon>
        <taxon>Actinomycetota</taxon>
        <taxon>Actinomycetes</taxon>
        <taxon>Streptosporangiales</taxon>
        <taxon>Thermomonosporaceae</taxon>
        <taxon>Actinomadura</taxon>
    </lineage>
</organism>
<keyword evidence="1" id="KW-0812">Transmembrane</keyword>
<keyword evidence="1" id="KW-1133">Transmembrane helix</keyword>
<dbReference type="AlphaFoldDB" id="A0A7X0FXF1"/>
<protein>
    <submittedName>
        <fullName evidence="2">Uncharacterized protein</fullName>
    </submittedName>
</protein>
<accession>A0A7X0FXF1</accession>
<comment type="caution">
    <text evidence="2">The sequence shown here is derived from an EMBL/GenBank/DDBJ whole genome shotgun (WGS) entry which is preliminary data.</text>
</comment>
<feature type="transmembrane region" description="Helical" evidence="1">
    <location>
        <begin position="157"/>
        <end position="181"/>
    </location>
</feature>
<keyword evidence="3" id="KW-1185">Reference proteome</keyword>
<evidence type="ECO:0000256" key="1">
    <source>
        <dbReference type="SAM" id="Phobius"/>
    </source>
</evidence>
<proteinExistence type="predicted"/>
<keyword evidence="1" id="KW-0472">Membrane</keyword>